<evidence type="ECO:0000313" key="1">
    <source>
        <dbReference type="EMBL" id="JAI05043.1"/>
    </source>
</evidence>
<accession>A0A0E9XQM2</accession>
<reference evidence="1" key="2">
    <citation type="journal article" date="2015" name="Fish Shellfish Immunol.">
        <title>Early steps in the European eel (Anguilla anguilla)-Vibrio vulnificus interaction in the gills: Role of the RtxA13 toxin.</title>
        <authorList>
            <person name="Callol A."/>
            <person name="Pajuelo D."/>
            <person name="Ebbesson L."/>
            <person name="Teles M."/>
            <person name="MacKenzie S."/>
            <person name="Amaro C."/>
        </authorList>
    </citation>
    <scope>NUCLEOTIDE SEQUENCE</scope>
</reference>
<proteinExistence type="predicted"/>
<name>A0A0E9XQM2_ANGAN</name>
<sequence length="53" mass="5971">MLQIFVNKGTACRSGHVRAGEKGDPASPSRQRALKIFEIFHLRRRIHLVAGML</sequence>
<dbReference type="AlphaFoldDB" id="A0A0E9XQM2"/>
<dbReference type="EMBL" id="GBXM01003535">
    <property type="protein sequence ID" value="JAI05043.1"/>
    <property type="molecule type" value="Transcribed_RNA"/>
</dbReference>
<protein>
    <submittedName>
        <fullName evidence="1">Uncharacterized protein</fullName>
    </submittedName>
</protein>
<organism evidence="1">
    <name type="scientific">Anguilla anguilla</name>
    <name type="common">European freshwater eel</name>
    <name type="synonym">Muraena anguilla</name>
    <dbReference type="NCBI Taxonomy" id="7936"/>
    <lineage>
        <taxon>Eukaryota</taxon>
        <taxon>Metazoa</taxon>
        <taxon>Chordata</taxon>
        <taxon>Craniata</taxon>
        <taxon>Vertebrata</taxon>
        <taxon>Euteleostomi</taxon>
        <taxon>Actinopterygii</taxon>
        <taxon>Neopterygii</taxon>
        <taxon>Teleostei</taxon>
        <taxon>Anguilliformes</taxon>
        <taxon>Anguillidae</taxon>
        <taxon>Anguilla</taxon>
    </lineage>
</organism>
<reference evidence="1" key="1">
    <citation type="submission" date="2014-11" db="EMBL/GenBank/DDBJ databases">
        <authorList>
            <person name="Amaro Gonzalez C."/>
        </authorList>
    </citation>
    <scope>NUCLEOTIDE SEQUENCE</scope>
</reference>